<comment type="caution">
    <text evidence="1">The sequence shown here is derived from an EMBL/GenBank/DDBJ whole genome shotgun (WGS) entry which is preliminary data.</text>
</comment>
<accession>A0ACB7YQR0</accession>
<keyword evidence="2" id="KW-1185">Reference proteome</keyword>
<protein>
    <submittedName>
        <fullName evidence="1">Uncharacterized protein</fullName>
    </submittedName>
</protein>
<dbReference type="Proteomes" id="UP000828048">
    <property type="component" value="Chromosome 11"/>
</dbReference>
<proteinExistence type="predicted"/>
<sequence length="542" mass="60732">MLNSTIELITLAASNSLLMFCFCNFIIAVLLVGGSKPASEYGQDSSIPPPEFAFRDTNETEGTSSTTTTTTTTTCSVDNDNASTGVSELCAVKADTVESVEEEEKENDDGDGDDDELRRRVEEFIDKINEGWKAEKLRTSLCSSGERFRRTSKASRLPRKGISLQAFVGFNMGYTANEPRTFVLKLHLHCENCAKDVKKFVQKKIKGVDSVDVIDQEEGKVRILGNVEPQTVIEKLKKHMKKHAELLVEDEEDESPPKINNQEMQIVNKPVREFVDQRKVPPLLPDPIIKPLAIEVRDCYPAHDHKLELKSFNKPFTCSRCMEDGFTSGYRCKLCVYDIHKECMNPKPKITHKLFPGSVFEFRQKPHINGSICDACGMIINGCSYRCEARNLDLHPRCSNLPGKLRIDGTDFVLICKNVEQRCFSCKMKLHSRLVEEKVPGCCYVSERNKFYCHVYCVSQMVQEAWRRGDLVPNDDDDDDDGTSKALEKVNLKLVAKSNGSGGRGGRLFLKAVTAFLKAIVGILFGDPTGLIVFAVTELLQN</sequence>
<evidence type="ECO:0000313" key="1">
    <source>
        <dbReference type="EMBL" id="KAH7855737.1"/>
    </source>
</evidence>
<gene>
    <name evidence="1" type="ORF">Vadar_028254</name>
</gene>
<reference evidence="1 2" key="1">
    <citation type="journal article" date="2021" name="Hortic Res">
        <title>High-quality reference genome and annotation aids understanding of berry development for evergreen blueberry (Vaccinium darrowii).</title>
        <authorList>
            <person name="Yu J."/>
            <person name="Hulse-Kemp A.M."/>
            <person name="Babiker E."/>
            <person name="Staton M."/>
        </authorList>
    </citation>
    <scope>NUCLEOTIDE SEQUENCE [LARGE SCALE GENOMIC DNA]</scope>
    <source>
        <strain evidence="2">cv. NJ 8807/NJ 8810</strain>
        <tissue evidence="1">Young leaf</tissue>
    </source>
</reference>
<evidence type="ECO:0000313" key="2">
    <source>
        <dbReference type="Proteomes" id="UP000828048"/>
    </source>
</evidence>
<organism evidence="1 2">
    <name type="scientific">Vaccinium darrowii</name>
    <dbReference type="NCBI Taxonomy" id="229202"/>
    <lineage>
        <taxon>Eukaryota</taxon>
        <taxon>Viridiplantae</taxon>
        <taxon>Streptophyta</taxon>
        <taxon>Embryophyta</taxon>
        <taxon>Tracheophyta</taxon>
        <taxon>Spermatophyta</taxon>
        <taxon>Magnoliopsida</taxon>
        <taxon>eudicotyledons</taxon>
        <taxon>Gunneridae</taxon>
        <taxon>Pentapetalae</taxon>
        <taxon>asterids</taxon>
        <taxon>Ericales</taxon>
        <taxon>Ericaceae</taxon>
        <taxon>Vaccinioideae</taxon>
        <taxon>Vaccinieae</taxon>
        <taxon>Vaccinium</taxon>
    </lineage>
</organism>
<name>A0ACB7YQR0_9ERIC</name>
<dbReference type="EMBL" id="CM037161">
    <property type="protein sequence ID" value="KAH7855737.1"/>
    <property type="molecule type" value="Genomic_DNA"/>
</dbReference>